<keyword evidence="1" id="KW-0229">DNA integration</keyword>
<dbReference type="GO" id="GO:0000150">
    <property type="term" value="F:DNA strand exchange activity"/>
    <property type="evidence" value="ECO:0007669"/>
    <property type="project" value="InterPro"/>
</dbReference>
<evidence type="ECO:0000256" key="4">
    <source>
        <dbReference type="PIRSR" id="PIRSR606118-50"/>
    </source>
</evidence>
<dbReference type="GO" id="GO:0003677">
    <property type="term" value="F:DNA binding"/>
    <property type="evidence" value="ECO:0007669"/>
    <property type="project" value="UniProtKB-KW"/>
</dbReference>
<evidence type="ECO:0000256" key="2">
    <source>
        <dbReference type="ARBA" id="ARBA00023125"/>
    </source>
</evidence>
<dbReference type="SMART" id="SM00857">
    <property type="entry name" value="Resolvase"/>
    <property type="match status" value="1"/>
</dbReference>
<evidence type="ECO:0000259" key="5">
    <source>
        <dbReference type="PROSITE" id="PS51736"/>
    </source>
</evidence>
<dbReference type="CDD" id="cd03768">
    <property type="entry name" value="SR_ResInv"/>
    <property type="match status" value="1"/>
</dbReference>
<dbReference type="InterPro" id="IPR050639">
    <property type="entry name" value="SSR_resolvase"/>
</dbReference>
<dbReference type="GO" id="GO:0015074">
    <property type="term" value="P:DNA integration"/>
    <property type="evidence" value="ECO:0007669"/>
    <property type="project" value="UniProtKB-KW"/>
</dbReference>
<protein>
    <submittedName>
        <fullName evidence="6">DNA resolvase</fullName>
    </submittedName>
</protein>
<dbReference type="Pfam" id="PF00239">
    <property type="entry name" value="Resolvase"/>
    <property type="match status" value="1"/>
</dbReference>
<keyword evidence="3" id="KW-0233">DNA recombination</keyword>
<dbReference type="RefSeq" id="WP_105420394.1">
    <property type="nucleotide sequence ID" value="NZ_PUIO01000047.1"/>
</dbReference>
<dbReference type="InterPro" id="IPR006118">
    <property type="entry name" value="Recombinase_CS"/>
</dbReference>
<dbReference type="InterPro" id="IPR006119">
    <property type="entry name" value="Resolv_N"/>
</dbReference>
<name>A0A2S8IW17_RHOOP</name>
<dbReference type="PANTHER" id="PTHR30461">
    <property type="entry name" value="DNA-INVERTASE FROM LAMBDOID PROPHAGE"/>
    <property type="match status" value="1"/>
</dbReference>
<dbReference type="PANTHER" id="PTHR30461:SF2">
    <property type="entry name" value="SERINE RECOMBINASE PINE-RELATED"/>
    <property type="match status" value="1"/>
</dbReference>
<evidence type="ECO:0000256" key="1">
    <source>
        <dbReference type="ARBA" id="ARBA00022908"/>
    </source>
</evidence>
<dbReference type="Gene3D" id="3.40.50.1390">
    <property type="entry name" value="Resolvase, N-terminal catalytic domain"/>
    <property type="match status" value="1"/>
</dbReference>
<dbReference type="AlphaFoldDB" id="A0A2S8IW17"/>
<dbReference type="EMBL" id="PUIO01000047">
    <property type="protein sequence ID" value="PQP18996.1"/>
    <property type="molecule type" value="Genomic_DNA"/>
</dbReference>
<organism evidence="6 7">
    <name type="scientific">Rhodococcus opacus</name>
    <name type="common">Nocardia opaca</name>
    <dbReference type="NCBI Taxonomy" id="37919"/>
    <lineage>
        <taxon>Bacteria</taxon>
        <taxon>Bacillati</taxon>
        <taxon>Actinomycetota</taxon>
        <taxon>Actinomycetes</taxon>
        <taxon>Mycobacteriales</taxon>
        <taxon>Nocardiaceae</taxon>
        <taxon>Rhodococcus</taxon>
    </lineage>
</organism>
<dbReference type="SUPFAM" id="SSF53041">
    <property type="entry name" value="Resolvase-like"/>
    <property type="match status" value="1"/>
</dbReference>
<evidence type="ECO:0000313" key="6">
    <source>
        <dbReference type="EMBL" id="PQP18996.1"/>
    </source>
</evidence>
<sequence>MKIGYARCSTARQDVAGQVAWLGKLGVDDAQVYTDHGYTGRNRKRPALAHALEVCRSGDEFVVTKLDRLGRSARDLHEIVDGLVECNVALNIDGKVYDPTDPMGKMFIGFLAIMAEFESDLNRQRTRSGVEVAKAKGKMRGKQHRLSPLRRNLLLRDHETGRFTVDDLCAGYDLKRTALYENLKLARNECAGAAPESGFDVCGALPH</sequence>
<dbReference type="Proteomes" id="UP000239290">
    <property type="component" value="Unassembled WGS sequence"/>
</dbReference>
<accession>A0A2S8IW17</accession>
<keyword evidence="2" id="KW-0238">DNA-binding</keyword>
<proteinExistence type="predicted"/>
<dbReference type="PROSITE" id="PS00398">
    <property type="entry name" value="RECOMBINASES_2"/>
    <property type="match status" value="1"/>
</dbReference>
<feature type="domain" description="Resolvase/invertase-type recombinase catalytic" evidence="5">
    <location>
        <begin position="1"/>
        <end position="137"/>
    </location>
</feature>
<gene>
    <name evidence="6" type="ORF">C5613_31330</name>
</gene>
<comment type="caution">
    <text evidence="6">The sequence shown here is derived from an EMBL/GenBank/DDBJ whole genome shotgun (WGS) entry which is preliminary data.</text>
</comment>
<reference evidence="7" key="1">
    <citation type="submission" date="2018-02" db="EMBL/GenBank/DDBJ databases">
        <title>Draft genome sequencing of Rhodococcus opacus KU647198.</title>
        <authorList>
            <person name="Zheng B.-X."/>
        </authorList>
    </citation>
    <scope>NUCLEOTIDE SEQUENCE [LARGE SCALE GENOMIC DNA]</scope>
    <source>
        <strain evidence="7">04-OD7</strain>
    </source>
</reference>
<evidence type="ECO:0000313" key="7">
    <source>
        <dbReference type="Proteomes" id="UP000239290"/>
    </source>
</evidence>
<evidence type="ECO:0000256" key="3">
    <source>
        <dbReference type="ARBA" id="ARBA00023172"/>
    </source>
</evidence>
<dbReference type="InterPro" id="IPR036162">
    <property type="entry name" value="Resolvase-like_N_sf"/>
</dbReference>
<dbReference type="PROSITE" id="PS51736">
    <property type="entry name" value="RECOMBINASES_3"/>
    <property type="match status" value="1"/>
</dbReference>
<feature type="active site" description="O-(5'-phospho-DNA)-serine intermediate" evidence="4">
    <location>
        <position position="9"/>
    </location>
</feature>